<dbReference type="Proteomes" id="UP001200544">
    <property type="component" value="Unassembled WGS sequence"/>
</dbReference>
<dbReference type="RefSeq" id="WP_234128500.1">
    <property type="nucleotide sequence ID" value="NZ_JAHYQA010000002.1"/>
</dbReference>
<name>A0AAW4Z3S3_BACT4</name>
<feature type="region of interest" description="Disordered" evidence="1">
    <location>
        <begin position="1"/>
        <end position="21"/>
    </location>
</feature>
<protein>
    <submittedName>
        <fullName evidence="2">Uncharacterized protein</fullName>
    </submittedName>
</protein>
<sequence>MRKVKDRSKRAEPPHVSEEATPFKSPCLCRFYLAGYAVSTMQAAPFIPGGFEKGISF</sequence>
<gene>
    <name evidence="2" type="ORF">K0H07_03960</name>
</gene>
<evidence type="ECO:0000256" key="1">
    <source>
        <dbReference type="SAM" id="MobiDB-lite"/>
    </source>
</evidence>
<evidence type="ECO:0000313" key="2">
    <source>
        <dbReference type="EMBL" id="MCE9236313.1"/>
    </source>
</evidence>
<proteinExistence type="predicted"/>
<feature type="compositionally biased region" description="Basic and acidic residues" evidence="1">
    <location>
        <begin position="9"/>
        <end position="18"/>
    </location>
</feature>
<reference evidence="2" key="1">
    <citation type="submission" date="2021-07" db="EMBL/GenBank/DDBJ databases">
        <title>Comparative genomics of Bacteroides fragilis group isolates reveals species-dependent resistance mechanisms and validates clinical tools for resistance prediction.</title>
        <authorList>
            <person name="Wallace M.J."/>
            <person name="Jean S."/>
            <person name="Wallace M.A."/>
            <person name="Carey-Ann B.D."/>
            <person name="Dantas G."/>
        </authorList>
    </citation>
    <scope>NUCLEOTIDE SEQUENCE</scope>
    <source>
        <strain evidence="2">BJH_160</strain>
    </source>
</reference>
<dbReference type="EMBL" id="JAHYQA010000002">
    <property type="protein sequence ID" value="MCE9236313.1"/>
    <property type="molecule type" value="Genomic_DNA"/>
</dbReference>
<dbReference type="AlphaFoldDB" id="A0AAW4Z3S3"/>
<accession>A0AAW4Z3S3</accession>
<comment type="caution">
    <text evidence="2">The sequence shown here is derived from an EMBL/GenBank/DDBJ whole genome shotgun (WGS) entry which is preliminary data.</text>
</comment>
<organism evidence="2 3">
    <name type="scientific">Bacteroides thetaiotaomicron</name>
    <dbReference type="NCBI Taxonomy" id="818"/>
    <lineage>
        <taxon>Bacteria</taxon>
        <taxon>Pseudomonadati</taxon>
        <taxon>Bacteroidota</taxon>
        <taxon>Bacteroidia</taxon>
        <taxon>Bacteroidales</taxon>
        <taxon>Bacteroidaceae</taxon>
        <taxon>Bacteroides</taxon>
    </lineage>
</organism>
<evidence type="ECO:0000313" key="3">
    <source>
        <dbReference type="Proteomes" id="UP001200544"/>
    </source>
</evidence>